<feature type="compositionally biased region" description="Low complexity" evidence="1">
    <location>
        <begin position="106"/>
        <end position="123"/>
    </location>
</feature>
<feature type="compositionally biased region" description="Low complexity" evidence="1">
    <location>
        <begin position="268"/>
        <end position="312"/>
    </location>
</feature>
<dbReference type="OrthoDB" id="2506033at2759"/>
<feature type="compositionally biased region" description="Low complexity" evidence="1">
    <location>
        <begin position="247"/>
        <end position="260"/>
    </location>
</feature>
<keyword evidence="3" id="KW-1185">Reference proteome</keyword>
<feature type="region of interest" description="Disordered" evidence="1">
    <location>
        <begin position="1117"/>
        <end position="1261"/>
    </location>
</feature>
<feature type="compositionally biased region" description="Polar residues" evidence="1">
    <location>
        <begin position="30"/>
        <end position="52"/>
    </location>
</feature>
<reference evidence="2 3" key="1">
    <citation type="submission" date="2019-05" db="EMBL/GenBank/DDBJ databases">
        <title>Emergence of the Ug99 lineage of the wheat stem rust pathogen through somatic hybridization.</title>
        <authorList>
            <person name="Li F."/>
            <person name="Upadhyaya N.M."/>
            <person name="Sperschneider J."/>
            <person name="Matny O."/>
            <person name="Nguyen-Phuc H."/>
            <person name="Mago R."/>
            <person name="Raley C."/>
            <person name="Miller M.E."/>
            <person name="Silverstein K.A.T."/>
            <person name="Henningsen E."/>
            <person name="Hirsch C.D."/>
            <person name="Visser B."/>
            <person name="Pretorius Z.A."/>
            <person name="Steffenson B.J."/>
            <person name="Schwessinger B."/>
            <person name="Dodds P.N."/>
            <person name="Figueroa M."/>
        </authorList>
    </citation>
    <scope>NUCLEOTIDE SEQUENCE [LARGE SCALE GENOMIC DNA]</scope>
    <source>
        <strain evidence="2">21-0</strain>
    </source>
</reference>
<name>A0A5B0LNV1_PUCGR</name>
<feature type="compositionally biased region" description="Low complexity" evidence="1">
    <location>
        <begin position="1227"/>
        <end position="1237"/>
    </location>
</feature>
<evidence type="ECO:0000313" key="3">
    <source>
        <dbReference type="Proteomes" id="UP000324748"/>
    </source>
</evidence>
<accession>A0A5B0LNV1</accession>
<feature type="compositionally biased region" description="Polar residues" evidence="1">
    <location>
        <begin position="610"/>
        <end position="621"/>
    </location>
</feature>
<feature type="compositionally biased region" description="Pro residues" evidence="1">
    <location>
        <begin position="1161"/>
        <end position="1173"/>
    </location>
</feature>
<dbReference type="AlphaFoldDB" id="A0A5B0LNV1"/>
<feature type="compositionally biased region" description="Low complexity" evidence="1">
    <location>
        <begin position="372"/>
        <end position="386"/>
    </location>
</feature>
<comment type="caution">
    <text evidence="2">The sequence shown here is derived from an EMBL/GenBank/DDBJ whole genome shotgun (WGS) entry which is preliminary data.</text>
</comment>
<feature type="compositionally biased region" description="Polar residues" evidence="1">
    <location>
        <begin position="1054"/>
        <end position="1070"/>
    </location>
</feature>
<feature type="compositionally biased region" description="Polar residues" evidence="1">
    <location>
        <begin position="346"/>
        <end position="357"/>
    </location>
</feature>
<gene>
    <name evidence="2" type="ORF">PGT21_005172</name>
</gene>
<feature type="compositionally biased region" description="Polar residues" evidence="1">
    <location>
        <begin position="94"/>
        <end position="105"/>
    </location>
</feature>
<feature type="compositionally biased region" description="Polar residues" evidence="1">
    <location>
        <begin position="1030"/>
        <end position="1047"/>
    </location>
</feature>
<protein>
    <submittedName>
        <fullName evidence="2">Uncharacterized protein</fullName>
    </submittedName>
</protein>
<feature type="region of interest" description="Disordered" evidence="1">
    <location>
        <begin position="76"/>
        <end position="163"/>
    </location>
</feature>
<feature type="compositionally biased region" description="Polar residues" evidence="1">
    <location>
        <begin position="1180"/>
        <end position="1200"/>
    </location>
</feature>
<evidence type="ECO:0000313" key="2">
    <source>
        <dbReference type="EMBL" id="KAA1065623.1"/>
    </source>
</evidence>
<evidence type="ECO:0000256" key="1">
    <source>
        <dbReference type="SAM" id="MobiDB-lite"/>
    </source>
</evidence>
<feature type="region of interest" description="Disordered" evidence="1">
    <location>
        <begin position="599"/>
        <end position="621"/>
    </location>
</feature>
<feature type="compositionally biased region" description="Basic residues" evidence="1">
    <location>
        <begin position="992"/>
        <end position="1006"/>
    </location>
</feature>
<feature type="region of interest" description="Disordered" evidence="1">
    <location>
        <begin position="985"/>
        <end position="1079"/>
    </location>
</feature>
<feature type="compositionally biased region" description="Polar residues" evidence="1">
    <location>
        <begin position="1118"/>
        <end position="1143"/>
    </location>
</feature>
<feature type="compositionally biased region" description="Low complexity" evidence="1">
    <location>
        <begin position="8"/>
        <end position="20"/>
    </location>
</feature>
<dbReference type="EMBL" id="VSWC01000196">
    <property type="protein sequence ID" value="KAA1065623.1"/>
    <property type="molecule type" value="Genomic_DNA"/>
</dbReference>
<dbReference type="Proteomes" id="UP000324748">
    <property type="component" value="Unassembled WGS sequence"/>
</dbReference>
<proteinExistence type="predicted"/>
<feature type="region of interest" description="Disordered" evidence="1">
    <location>
        <begin position="346"/>
        <end position="399"/>
    </location>
</feature>
<sequence>MFPNILQSPTTTTTPSSSPTICNQEPPLLEQSSPPHCPRSHNNNTVPSSSSFRPERLILPAITAICQDSNAILRHNPLQPSASSSSVVVPRLTPRSTSQAGQLQLTTTIKNNNNNNNNNSTITKNDETSQAHPPSSPVPVISDHIPASSSSPPPTPTGSLLEALDHPAASSPAITLLPPSLVTPIKLPISQAITPIIIPSPPTTNNNSKTIITSSTTKPIDPSGTPNLIPSPTAPSPSPSNNLVDHSQPPTQPQQSQSQSGAELLVRSTLSKSSSSTSNNNTTSTPYSTTTTTNNNNNNKSIPTPTTATTTTKKSRRFSLNLHLSHSASTRTKNLHSSLTKRLSFLSPTSTTNTPLQSPISTTSSSHHHHPFISPSDPPSSINPTPQAEPTPKMHQNNLHNSLSQSITHLNLADNHQNTEPDLTDPIDPFHASSLAIQSPNGSASIIKPQRHSFWSGLGLKDRSNSRKNSSVTLAAYPNQRIYKTCTLESMVRRPSLLGPSRVIAVVGNIRRGIGRMILEELVSQKFIVVALIDKADGEFSRSVEQLASSPSLFHAFVVEGGLFGQAMAGEAEELGKVNQLVAEPLSRNTRTKAFRTFRLGSKKPPKTATPVSSATGSLGDSSITELSSHSSFISNQPSTVDAARLRSIIELKNIFQAYRVDTVICSFEPQVLDQPAGPRSKARVADEKQFGLPPAAERARIERMERTVLEASLASTAVGRFAVTVHPTSLGPCVLSPNPTGSIRSHLLSALSEDGRMSDDPPISITEFRWGFLMNDLAFDESLVDGVTAENGLGKWLCEPPKSRSVIDYERRRCLIPARTTSRRESNKKKGKHKLEPVCMTLAEDVSRFIGLACRLRDHWEWKTGKMVGDCVPGGWEEMVETIEKISKKKLDRQYVCVGSMVNGYASDSGSSNSSLEQQKQIPNVDLVDSSGMVQSCRLSAEEVYRFEDELRGNLAKQNHDASSVRLKEFVRVWYTPLPQPPSIVIDGNRLRKKSSVRGNPRNHHPVPVSPLKPQVAENGTLREVGSKAANNRKPNGPQNQFLSVPTSPPKQPISQSIGQAVSTNSSRSPAPPPLPQSNVLRVPVISPQQGAAAVQSGPSVGQEFNFIPKVVVPFNQAPSTNPHQPINTPGPNHRGPSTTPLNAPPHQAYIPPMTFQQPYQPPQQPSYPPIVGPHHPHTNTAGFPFPNQSSPAPHQTTRSSDHHSKFSVNRHPISNHHLNPPPSSSPLSPNNKLINRPAAAAAHDGNRILPRSPLAARVA</sequence>
<feature type="compositionally biased region" description="Low complexity" evidence="1">
    <location>
        <begin position="196"/>
        <end position="220"/>
    </location>
</feature>
<feature type="region of interest" description="Disordered" evidence="1">
    <location>
        <begin position="196"/>
        <end position="315"/>
    </location>
</feature>
<feature type="region of interest" description="Disordered" evidence="1">
    <location>
        <begin position="1"/>
        <end position="52"/>
    </location>
</feature>
<organism evidence="2 3">
    <name type="scientific">Puccinia graminis f. sp. tritici</name>
    <dbReference type="NCBI Taxonomy" id="56615"/>
    <lineage>
        <taxon>Eukaryota</taxon>
        <taxon>Fungi</taxon>
        <taxon>Dikarya</taxon>
        <taxon>Basidiomycota</taxon>
        <taxon>Pucciniomycotina</taxon>
        <taxon>Pucciniomycetes</taxon>
        <taxon>Pucciniales</taxon>
        <taxon>Pucciniaceae</taxon>
        <taxon>Puccinia</taxon>
    </lineage>
</organism>